<gene>
    <name evidence="3" type="ORF">DU508_21620</name>
</gene>
<dbReference type="Proteomes" id="UP000253961">
    <property type="component" value="Unassembled WGS sequence"/>
</dbReference>
<feature type="domain" description="MobA/VirD2-like nuclease" evidence="2">
    <location>
        <begin position="39"/>
        <end position="141"/>
    </location>
</feature>
<feature type="compositionally biased region" description="Basic residues" evidence="1">
    <location>
        <begin position="397"/>
        <end position="409"/>
    </location>
</feature>
<accession>A0A369PNZ6</accession>
<dbReference type="EMBL" id="QPKV01000014">
    <property type="protein sequence ID" value="RDC54323.1"/>
    <property type="molecule type" value="Genomic_DNA"/>
</dbReference>
<dbReference type="AlphaFoldDB" id="A0A369PNZ6"/>
<name>A0A369PNZ6_9SPHI</name>
<evidence type="ECO:0000259" key="2">
    <source>
        <dbReference type="Pfam" id="PF03432"/>
    </source>
</evidence>
<organism evidence="3 4">
    <name type="scientific">Pedobacter chinensis</name>
    <dbReference type="NCBI Taxonomy" id="2282421"/>
    <lineage>
        <taxon>Bacteria</taxon>
        <taxon>Pseudomonadati</taxon>
        <taxon>Bacteroidota</taxon>
        <taxon>Sphingobacteriia</taxon>
        <taxon>Sphingobacteriales</taxon>
        <taxon>Sphingobacteriaceae</taxon>
        <taxon>Pedobacter</taxon>
    </lineage>
</organism>
<reference evidence="3 4" key="1">
    <citation type="submission" date="2018-07" db="EMBL/GenBank/DDBJ databases">
        <title>Pedobacter sp. nov., isolated from soil.</title>
        <authorList>
            <person name="Zhou L.Y."/>
            <person name="Du Z.J."/>
        </authorList>
    </citation>
    <scope>NUCLEOTIDE SEQUENCE [LARGE SCALE GENOMIC DNA]</scope>
    <source>
        <strain evidence="3 4">JDX94</strain>
    </source>
</reference>
<keyword evidence="4" id="KW-1185">Reference proteome</keyword>
<protein>
    <recommendedName>
        <fullName evidence="2">MobA/VirD2-like nuclease domain-containing protein</fullName>
    </recommendedName>
</protein>
<proteinExistence type="predicted"/>
<evidence type="ECO:0000313" key="3">
    <source>
        <dbReference type="EMBL" id="RDC54323.1"/>
    </source>
</evidence>
<evidence type="ECO:0000313" key="4">
    <source>
        <dbReference type="Proteomes" id="UP000253961"/>
    </source>
</evidence>
<dbReference type="Pfam" id="PF03432">
    <property type="entry name" value="Relaxase"/>
    <property type="match status" value="1"/>
</dbReference>
<sequence length="409" mass="46017">MIVKFLRKSETFRGIGYNSGKMEKDKGELMLVSGFGALQGMDNLQPSDYINYLAAVTARSSKIVYPQLHVSISCKGQSHSKQQLTEIAAEWMKGMGYGSQPYIVVFHNDTANAHVHIVSTRIDRSGKKINDSFEKLKAYQVLGRIMAQDPAEQFTKDITEALAYNFSTRPQFAMLMEAKGYRLEMKGADYRLYKFGHMLGKVPLRDVDNRIAGYEKNKPRTSQLRAIVERYRLIHSGEVFPVSRPLPGGTAGPAFTYSSKLSEVLQQKFGLQVLYHGAPGKPPYGFSVIDHKEKMVLKGKELMDIRELISPVAGWTEELQQTELYPPIAGLDEPVTDSSHLDIWLAEPEVMPEPTWTAEAPQDQYDQSGQAPILSALEDLRLDISGDVDDEQILGPTRRRKRKARTNTR</sequence>
<feature type="region of interest" description="Disordered" evidence="1">
    <location>
        <begin position="386"/>
        <end position="409"/>
    </location>
</feature>
<evidence type="ECO:0000256" key="1">
    <source>
        <dbReference type="SAM" id="MobiDB-lite"/>
    </source>
</evidence>
<comment type="caution">
    <text evidence="3">The sequence shown here is derived from an EMBL/GenBank/DDBJ whole genome shotgun (WGS) entry which is preliminary data.</text>
</comment>
<dbReference type="InterPro" id="IPR005094">
    <property type="entry name" value="Endonuclease_MobA/VirD2"/>
</dbReference>